<comment type="caution">
    <text evidence="1">The sequence shown here is derived from an EMBL/GenBank/DDBJ whole genome shotgun (WGS) entry which is preliminary data.</text>
</comment>
<accession>A0A9N9JSX6</accession>
<gene>
    <name evidence="1" type="ORF">DERYTH_LOCUS21666</name>
</gene>
<proteinExistence type="predicted"/>
<dbReference type="AlphaFoldDB" id="A0A9N9JSX6"/>
<protein>
    <submittedName>
        <fullName evidence="1">19524_t:CDS:1</fullName>
    </submittedName>
</protein>
<evidence type="ECO:0000313" key="1">
    <source>
        <dbReference type="EMBL" id="CAG8792264.1"/>
    </source>
</evidence>
<name>A0A9N9JSX6_9GLOM</name>
<evidence type="ECO:0000313" key="2">
    <source>
        <dbReference type="Proteomes" id="UP000789405"/>
    </source>
</evidence>
<keyword evidence="2" id="KW-1185">Reference proteome</keyword>
<dbReference type="Proteomes" id="UP000789405">
    <property type="component" value="Unassembled WGS sequence"/>
</dbReference>
<sequence length="91" mass="10861">DFSDANFYDEYDEIDVIDEIDVNKDYNNMDEYSDDTNDKDDDNIYDEFKSADEITSLFSTNFKRNPNVEYKSKFINTDHLAKQFNLFPQNN</sequence>
<organism evidence="1 2">
    <name type="scientific">Dentiscutata erythropus</name>
    <dbReference type="NCBI Taxonomy" id="1348616"/>
    <lineage>
        <taxon>Eukaryota</taxon>
        <taxon>Fungi</taxon>
        <taxon>Fungi incertae sedis</taxon>
        <taxon>Mucoromycota</taxon>
        <taxon>Glomeromycotina</taxon>
        <taxon>Glomeromycetes</taxon>
        <taxon>Diversisporales</taxon>
        <taxon>Gigasporaceae</taxon>
        <taxon>Dentiscutata</taxon>
    </lineage>
</organism>
<dbReference type="EMBL" id="CAJVPY010028195">
    <property type="protein sequence ID" value="CAG8792264.1"/>
    <property type="molecule type" value="Genomic_DNA"/>
</dbReference>
<feature type="non-terminal residue" evidence="1">
    <location>
        <position position="91"/>
    </location>
</feature>
<feature type="non-terminal residue" evidence="1">
    <location>
        <position position="1"/>
    </location>
</feature>
<reference evidence="1" key="1">
    <citation type="submission" date="2021-06" db="EMBL/GenBank/DDBJ databases">
        <authorList>
            <person name="Kallberg Y."/>
            <person name="Tangrot J."/>
            <person name="Rosling A."/>
        </authorList>
    </citation>
    <scope>NUCLEOTIDE SEQUENCE</scope>
    <source>
        <strain evidence="1">MA453B</strain>
    </source>
</reference>